<accession>A0A7X3IGR8</accession>
<comment type="caution">
    <text evidence="1">The sequence shown here is derived from an EMBL/GenBank/DDBJ whole genome shotgun (WGS) entry which is preliminary data.</text>
</comment>
<evidence type="ECO:0000313" key="1">
    <source>
        <dbReference type="EMBL" id="MWV43647.1"/>
    </source>
</evidence>
<reference evidence="1 2" key="1">
    <citation type="submission" date="2019-12" db="EMBL/GenBank/DDBJ databases">
        <title>Paenibacillus sp. nov., an endophytic bacterium isolated from the stem of Dendrobium.</title>
        <authorList>
            <person name="Zhao R."/>
        </authorList>
    </citation>
    <scope>NUCLEOTIDE SEQUENCE [LARGE SCALE GENOMIC DNA]</scope>
    <source>
        <strain evidence="1 2">HJL G12</strain>
    </source>
</reference>
<sequence length="189" mass="20577">MNSKRLNFFGLGAAAIIFAAGAVIWSNNSNAFAESNPVTLNGNVPAYSNKISDQPIQSAEDLKRVAGIEFSETQSTQTEEEPQIDKISAIEAANKITGYADVASSIHAEYHVISSDSFYTEGFSKEAKTANPKLVTSELIKDTPVWIVSFEGLNIHRSGKKGNKDYVMTEDNIVVDATTGQVLFGFKYR</sequence>
<dbReference type="Proteomes" id="UP000460318">
    <property type="component" value="Unassembled WGS sequence"/>
</dbReference>
<proteinExistence type="predicted"/>
<dbReference type="RefSeq" id="WP_160497128.1">
    <property type="nucleotide sequence ID" value="NZ_WUBI01000001.1"/>
</dbReference>
<name>A0A7X3IGR8_9BACL</name>
<dbReference type="AlphaFoldDB" id="A0A7X3IGR8"/>
<protein>
    <submittedName>
        <fullName evidence="1">Uncharacterized protein</fullName>
    </submittedName>
</protein>
<gene>
    <name evidence="1" type="ORF">GRF59_08360</name>
</gene>
<keyword evidence="2" id="KW-1185">Reference proteome</keyword>
<dbReference type="EMBL" id="WUBI01000001">
    <property type="protein sequence ID" value="MWV43647.1"/>
    <property type="molecule type" value="Genomic_DNA"/>
</dbReference>
<organism evidence="1 2">
    <name type="scientific">Paenibacillus dendrobii</name>
    <dbReference type="NCBI Taxonomy" id="2691084"/>
    <lineage>
        <taxon>Bacteria</taxon>
        <taxon>Bacillati</taxon>
        <taxon>Bacillota</taxon>
        <taxon>Bacilli</taxon>
        <taxon>Bacillales</taxon>
        <taxon>Paenibacillaceae</taxon>
        <taxon>Paenibacillus</taxon>
    </lineage>
</organism>
<evidence type="ECO:0000313" key="2">
    <source>
        <dbReference type="Proteomes" id="UP000460318"/>
    </source>
</evidence>